<dbReference type="KEGG" id="sdl:Sdel_0917"/>
<proteinExistence type="predicted"/>
<dbReference type="STRING" id="525898.Sdel_0917"/>
<dbReference type="RefSeq" id="WP_012856711.1">
    <property type="nucleotide sequence ID" value="NC_013512.1"/>
</dbReference>
<reference evidence="1 2" key="2">
    <citation type="journal article" date="2010" name="Stand. Genomic Sci.">
        <title>Complete genome sequence of Sulfurospirillum deleyianum type strain (5175).</title>
        <authorList>
            <person name="Sikorski J."/>
            <person name="Lapidus A."/>
            <person name="Copeland A."/>
            <person name="Glavina Del Rio T."/>
            <person name="Nolan M."/>
            <person name="Lucas S."/>
            <person name="Chen F."/>
            <person name="Tice H."/>
            <person name="Cheng J.F."/>
            <person name="Saunders E."/>
            <person name="Bruce D."/>
            <person name="Goodwin L."/>
            <person name="Pitluck S."/>
            <person name="Ovchinnikova G."/>
            <person name="Pati A."/>
            <person name="Ivanova N."/>
            <person name="Mavromatis K."/>
            <person name="Chen A."/>
            <person name="Palaniappan K."/>
            <person name="Chain P."/>
            <person name="Land M."/>
            <person name="Hauser L."/>
            <person name="Chang Y.J."/>
            <person name="Jeffries C.D."/>
            <person name="Brettin T."/>
            <person name="Detter J.C."/>
            <person name="Han C."/>
            <person name="Rohde M."/>
            <person name="Lang E."/>
            <person name="Spring S."/>
            <person name="Goker M."/>
            <person name="Bristow J."/>
            <person name="Eisen J.A."/>
            <person name="Markowitz V."/>
            <person name="Hugenholtz P."/>
            <person name="Kyrpides N.C."/>
            <person name="Klenk H.P."/>
        </authorList>
    </citation>
    <scope>NUCLEOTIDE SEQUENCE [LARGE SCALE GENOMIC DNA]</scope>
    <source>
        <strain evidence="2">ATCC 51133 / DSM 6946 / 5175</strain>
    </source>
</reference>
<evidence type="ECO:0000313" key="1">
    <source>
        <dbReference type="EMBL" id="ACZ11947.1"/>
    </source>
</evidence>
<keyword evidence="2" id="KW-1185">Reference proteome</keyword>
<organism evidence="1 2">
    <name type="scientific">Sulfurospirillum deleyianum (strain ATCC 51133 / DSM 6946 / 5175)</name>
    <dbReference type="NCBI Taxonomy" id="525898"/>
    <lineage>
        <taxon>Bacteria</taxon>
        <taxon>Pseudomonadati</taxon>
        <taxon>Campylobacterota</taxon>
        <taxon>Epsilonproteobacteria</taxon>
        <taxon>Campylobacterales</taxon>
        <taxon>Sulfurospirillaceae</taxon>
        <taxon>Sulfurospirillum</taxon>
    </lineage>
</organism>
<evidence type="ECO:0000313" key="2">
    <source>
        <dbReference type="Proteomes" id="UP000002222"/>
    </source>
</evidence>
<accession>D1B1H7</accession>
<dbReference type="Proteomes" id="UP000002222">
    <property type="component" value="Chromosome"/>
</dbReference>
<protein>
    <submittedName>
        <fullName evidence="1">Uncharacterized protein</fullName>
    </submittedName>
</protein>
<dbReference type="AlphaFoldDB" id="D1B1H7"/>
<name>D1B1H7_SULD5</name>
<reference evidence="2" key="1">
    <citation type="submission" date="2009-11" db="EMBL/GenBank/DDBJ databases">
        <title>The complete genome of Sulfurospirillum deleyianum DSM 6946.</title>
        <authorList>
            <consortium name="US DOE Joint Genome Institute (JGI-PGF)"/>
            <person name="Lucas S."/>
            <person name="Copeland A."/>
            <person name="Lapidus A."/>
            <person name="Glavina del Rio T."/>
            <person name="Dalin E."/>
            <person name="Tice H."/>
            <person name="Bruce D."/>
            <person name="Goodwin L."/>
            <person name="Pitluck S."/>
            <person name="Kyrpides N."/>
            <person name="Mavromatis K."/>
            <person name="Ivanova N."/>
            <person name="Ovchinnikova G."/>
            <person name="Munk A.C."/>
            <person name="Lu M."/>
            <person name="Brettin T."/>
            <person name="Detter J.C."/>
            <person name="Han C."/>
            <person name="Tapia R."/>
            <person name="Larimer F."/>
            <person name="Land M."/>
            <person name="Hauser L."/>
            <person name="Markowitz V."/>
            <person name="Cheng J.F."/>
            <person name="Hugenholtz P."/>
            <person name="Woyke T."/>
            <person name="Wu D."/>
            <person name="Aumann P."/>
            <person name="Schneider S."/>
            <person name="Lang E."/>
            <person name="Spring S."/>
            <person name="Klenk H.P."/>
            <person name="Eisen J.A."/>
        </authorList>
    </citation>
    <scope>NUCLEOTIDE SEQUENCE [LARGE SCALE GENOMIC DNA]</scope>
    <source>
        <strain evidence="2">ATCC 51133 / DSM 6946 / 5175</strain>
    </source>
</reference>
<dbReference type="EMBL" id="CP001816">
    <property type="protein sequence ID" value="ACZ11947.1"/>
    <property type="molecule type" value="Genomic_DNA"/>
</dbReference>
<gene>
    <name evidence="1" type="ordered locus">Sdel_0917</name>
</gene>
<sequence length="101" mass="11802">MTENIIECIQVPSNHALKKCMLIKSHNLISIEELKTLLSKFYALDTHLKLDLYMSISHHVSIKGLLIFLQELQSNFGETIECQFNFKITQKTFCEIKVMLW</sequence>
<dbReference type="HOGENOM" id="CLU_2290236_0_0_7"/>